<evidence type="ECO:0000313" key="1">
    <source>
        <dbReference type="EMBL" id="PTE19507.1"/>
    </source>
</evidence>
<gene>
    <name evidence="1" type="ORF">C5F48_22525</name>
</gene>
<dbReference type="Proteomes" id="UP000241010">
    <property type="component" value="Unassembled WGS sequence"/>
</dbReference>
<dbReference type="EMBL" id="PZKG01000241">
    <property type="protein sequence ID" value="PTE19507.1"/>
    <property type="molecule type" value="Genomic_DNA"/>
</dbReference>
<sequence length="218" mass="23321">MILANLKAISQCRHWTELANGRAAIANVCWSNAEQDLAAMSASFAGLRFSVHVQDGFGREHFVDALGGYTDLRPGKVIFPPVTLWHTGGVTGAGCGEPRTGLTVWSIFIETEDGEANHLALTAEDAGKIACAAVEPIWHRLHRGEPMPDDWREALNLTQDQGCIGSVTVSEHVLPLPGRTQLDGVAPVIRPAERTGIPCIPALSETEAQGENPGQSRG</sequence>
<evidence type="ECO:0000313" key="2">
    <source>
        <dbReference type="Proteomes" id="UP000241010"/>
    </source>
</evidence>
<protein>
    <submittedName>
        <fullName evidence="1">Uncharacterized protein</fullName>
    </submittedName>
</protein>
<dbReference type="AlphaFoldDB" id="A0A2T4JP03"/>
<organism evidence="1 2">
    <name type="scientific">Cereibacter changlensis JA139</name>
    <dbReference type="NCBI Taxonomy" id="1188249"/>
    <lineage>
        <taxon>Bacteria</taxon>
        <taxon>Pseudomonadati</taxon>
        <taxon>Pseudomonadota</taxon>
        <taxon>Alphaproteobacteria</taxon>
        <taxon>Rhodobacterales</taxon>
        <taxon>Paracoccaceae</taxon>
        <taxon>Cereibacter</taxon>
    </lineage>
</organism>
<accession>A0A2T4JP03</accession>
<comment type="caution">
    <text evidence="1">The sequence shown here is derived from an EMBL/GenBank/DDBJ whole genome shotgun (WGS) entry which is preliminary data.</text>
</comment>
<proteinExistence type="predicted"/>
<keyword evidence="2" id="KW-1185">Reference proteome</keyword>
<name>A0A2T4JP03_9RHOB</name>
<reference evidence="1 2" key="1">
    <citation type="submission" date="2018-03" db="EMBL/GenBank/DDBJ databases">
        <title>Cereibacter changlensis.</title>
        <authorList>
            <person name="Meyer T.E."/>
            <person name="Miller S."/>
            <person name="Lodha T."/>
            <person name="Gandham S."/>
            <person name="Chintalapati S."/>
            <person name="Chintalapati V.R."/>
        </authorList>
    </citation>
    <scope>NUCLEOTIDE SEQUENCE [LARGE SCALE GENOMIC DNA]</scope>
    <source>
        <strain evidence="1 2">JA139</strain>
    </source>
</reference>